<keyword evidence="5" id="KW-1185">Reference proteome</keyword>
<dbReference type="PANTHER" id="PTHR10584:SF166">
    <property type="entry name" value="RIBOKINASE"/>
    <property type="match status" value="1"/>
</dbReference>
<sequence>MSRSFDLLVIGDVNPDVVVGPVPRAMAFGQREQLVERGGLVLGGSAAIMACGAARLGLRVAFAGRVGDDPAGAFVRGALTDRGVDVTHLTTDPQLPTPLTVVLNDKDGDRAILTSPGCLAATSARDVPEALLADTRHVHAGSFFLMPRLARSLAAVFARARSHGASTSLDTNDDPDGRWDRELLAPVLEFTDILLPNAAEARALTGETQLDSAAAALAGAVPLVVVKDGSEGALTHDGERVLRVPAVPVEPIDTVGAGDSFDAGFVTATLRGLDLRSSLTLAAVCGSLSTRGHGGTAAQPTWHEALARTDLESRT</sequence>
<dbReference type="RefSeq" id="WP_200394336.1">
    <property type="nucleotide sequence ID" value="NZ_CP066831.1"/>
</dbReference>
<reference evidence="4 5" key="1">
    <citation type="submission" date="2020-12" db="EMBL/GenBank/DDBJ databases">
        <title>A novel species.</title>
        <authorList>
            <person name="Li K."/>
        </authorList>
    </citation>
    <scope>NUCLEOTIDE SEQUENCE [LARGE SCALE GENOMIC DNA]</scope>
    <source>
        <strain evidence="4 5">ZYC-3</strain>
    </source>
</reference>
<protein>
    <submittedName>
        <fullName evidence="4">Carbohydrate kinase family protein</fullName>
    </submittedName>
</protein>
<keyword evidence="2 4" id="KW-0418">Kinase</keyword>
<dbReference type="InterPro" id="IPR002173">
    <property type="entry name" value="Carboh/pur_kinase_PfkB_CS"/>
</dbReference>
<dbReference type="PANTHER" id="PTHR10584">
    <property type="entry name" value="SUGAR KINASE"/>
    <property type="match status" value="1"/>
</dbReference>
<proteinExistence type="predicted"/>
<evidence type="ECO:0000313" key="5">
    <source>
        <dbReference type="Proteomes" id="UP000595636"/>
    </source>
</evidence>
<accession>A0A7T7I1B1</accession>
<dbReference type="InterPro" id="IPR029056">
    <property type="entry name" value="Ribokinase-like"/>
</dbReference>
<dbReference type="Pfam" id="PF00294">
    <property type="entry name" value="PfkB"/>
    <property type="match status" value="1"/>
</dbReference>
<feature type="domain" description="Carbohydrate kinase PfkB" evidence="3">
    <location>
        <begin position="6"/>
        <end position="301"/>
    </location>
</feature>
<dbReference type="AlphaFoldDB" id="A0A7T7I1B1"/>
<organism evidence="4 5">
    <name type="scientific">Streptomyces liliifuscus</name>
    <dbReference type="NCBI Taxonomy" id="2797636"/>
    <lineage>
        <taxon>Bacteria</taxon>
        <taxon>Bacillati</taxon>
        <taxon>Actinomycetota</taxon>
        <taxon>Actinomycetes</taxon>
        <taxon>Kitasatosporales</taxon>
        <taxon>Streptomycetaceae</taxon>
        <taxon>Streptomyces</taxon>
    </lineage>
</organism>
<dbReference type="InterPro" id="IPR011611">
    <property type="entry name" value="PfkB_dom"/>
</dbReference>
<evidence type="ECO:0000256" key="1">
    <source>
        <dbReference type="ARBA" id="ARBA00022679"/>
    </source>
</evidence>
<gene>
    <name evidence="4" type="ORF">JEQ17_06680</name>
</gene>
<evidence type="ECO:0000259" key="3">
    <source>
        <dbReference type="Pfam" id="PF00294"/>
    </source>
</evidence>
<dbReference type="PROSITE" id="PS00584">
    <property type="entry name" value="PFKB_KINASES_2"/>
    <property type="match status" value="1"/>
</dbReference>
<dbReference type="CDD" id="cd01166">
    <property type="entry name" value="KdgK"/>
    <property type="match status" value="1"/>
</dbReference>
<keyword evidence="1" id="KW-0808">Transferase</keyword>
<name>A0A7T7I1B1_9ACTN</name>
<dbReference type="Gene3D" id="3.40.1190.20">
    <property type="match status" value="1"/>
</dbReference>
<evidence type="ECO:0000313" key="4">
    <source>
        <dbReference type="EMBL" id="QQM39180.1"/>
    </source>
</evidence>
<dbReference type="Proteomes" id="UP000595636">
    <property type="component" value="Chromosome"/>
</dbReference>
<dbReference type="KEGG" id="slf:JEQ17_06680"/>
<evidence type="ECO:0000256" key="2">
    <source>
        <dbReference type="ARBA" id="ARBA00022777"/>
    </source>
</evidence>
<dbReference type="SUPFAM" id="SSF53613">
    <property type="entry name" value="Ribokinase-like"/>
    <property type="match status" value="1"/>
</dbReference>
<dbReference type="GO" id="GO:0016301">
    <property type="term" value="F:kinase activity"/>
    <property type="evidence" value="ECO:0007669"/>
    <property type="project" value="UniProtKB-KW"/>
</dbReference>
<dbReference type="EMBL" id="CP066831">
    <property type="protein sequence ID" value="QQM39180.1"/>
    <property type="molecule type" value="Genomic_DNA"/>
</dbReference>